<proteinExistence type="inferred from homology"/>
<accession>A0A6J5TAB8</accession>
<reference evidence="7" key="1">
    <citation type="submission" date="2020-05" db="EMBL/GenBank/DDBJ databases">
        <authorList>
            <person name="Chiriac C."/>
            <person name="Salcher M."/>
            <person name="Ghai R."/>
            <person name="Kavagutti S V."/>
        </authorList>
    </citation>
    <scope>NUCLEOTIDE SEQUENCE</scope>
</reference>
<organism evidence="7">
    <name type="scientific">uncultured Caudovirales phage</name>
    <dbReference type="NCBI Taxonomy" id="2100421"/>
    <lineage>
        <taxon>Viruses</taxon>
        <taxon>Duplodnaviria</taxon>
        <taxon>Heunggongvirae</taxon>
        <taxon>Uroviricota</taxon>
        <taxon>Caudoviricetes</taxon>
        <taxon>Peduoviridae</taxon>
        <taxon>Maltschvirus</taxon>
        <taxon>Maltschvirus maltsch</taxon>
    </lineage>
</organism>
<evidence type="ECO:0000313" key="7">
    <source>
        <dbReference type="EMBL" id="CAB4241866.1"/>
    </source>
</evidence>
<dbReference type="Gene3D" id="3.40.30.10">
    <property type="entry name" value="Glutaredoxin"/>
    <property type="match status" value="1"/>
</dbReference>
<feature type="domain" description="Glutaredoxin" evidence="6">
    <location>
        <begin position="3"/>
        <end position="63"/>
    </location>
</feature>
<keyword evidence="5" id="KW-0676">Redox-active center</keyword>
<dbReference type="PRINTS" id="PR00160">
    <property type="entry name" value="GLUTAREDOXIN"/>
</dbReference>
<gene>
    <name evidence="7" type="ORF">UFOVP71_404</name>
</gene>
<dbReference type="GO" id="GO:0015035">
    <property type="term" value="F:protein-disulfide reductase activity"/>
    <property type="evidence" value="ECO:0007669"/>
    <property type="project" value="TreeGrafter"/>
</dbReference>
<dbReference type="Pfam" id="PF00462">
    <property type="entry name" value="Glutaredoxin"/>
    <property type="match status" value="1"/>
</dbReference>
<protein>
    <submittedName>
        <fullName evidence="7">GrxC Glutaredoxin and related proteins</fullName>
    </submittedName>
</protein>
<keyword evidence="4" id="KW-1015">Disulfide bond</keyword>
<evidence type="ECO:0000259" key="6">
    <source>
        <dbReference type="Pfam" id="PF00462"/>
    </source>
</evidence>
<keyword evidence="2" id="KW-0813">Transport</keyword>
<dbReference type="PROSITE" id="PS51354">
    <property type="entry name" value="GLUTAREDOXIN_2"/>
    <property type="match status" value="1"/>
</dbReference>
<dbReference type="InterPro" id="IPR036249">
    <property type="entry name" value="Thioredoxin-like_sf"/>
</dbReference>
<evidence type="ECO:0000256" key="2">
    <source>
        <dbReference type="ARBA" id="ARBA00022448"/>
    </source>
</evidence>
<dbReference type="InterPro" id="IPR014025">
    <property type="entry name" value="Glutaredoxin_subgr"/>
</dbReference>
<evidence type="ECO:0000256" key="5">
    <source>
        <dbReference type="ARBA" id="ARBA00023284"/>
    </source>
</evidence>
<keyword evidence="3" id="KW-0249">Electron transport</keyword>
<evidence type="ECO:0000256" key="3">
    <source>
        <dbReference type="ARBA" id="ARBA00022982"/>
    </source>
</evidence>
<dbReference type="SUPFAM" id="SSF52833">
    <property type="entry name" value="Thioredoxin-like"/>
    <property type="match status" value="1"/>
</dbReference>
<dbReference type="PANTHER" id="PTHR46679:SF1">
    <property type="entry name" value="GLUTAREDOXIN-2, MITOCHONDRIAL"/>
    <property type="match status" value="1"/>
</dbReference>
<dbReference type="PANTHER" id="PTHR46679">
    <property type="match status" value="1"/>
</dbReference>
<dbReference type="EMBL" id="LR797824">
    <property type="protein sequence ID" value="CAB4241866.1"/>
    <property type="molecule type" value="Genomic_DNA"/>
</dbReference>
<evidence type="ECO:0000256" key="4">
    <source>
        <dbReference type="ARBA" id="ARBA00023157"/>
    </source>
</evidence>
<dbReference type="InterPro" id="IPR002109">
    <property type="entry name" value="Glutaredoxin"/>
</dbReference>
<name>A0A6J5TAB8_9CAUD</name>
<comment type="similarity">
    <text evidence="1">Belongs to the glutaredoxin family.</text>
</comment>
<sequence length="81" mass="9237">MEVVIYSKEPCPYCDMAKNWFKSKDIVYTEHKVGTNGFTRENLLEAVPTARTVPQIIIDGKLIGGWDDLRKSELYAQRNSG</sequence>
<evidence type="ECO:0000256" key="1">
    <source>
        <dbReference type="ARBA" id="ARBA00007787"/>
    </source>
</evidence>